<evidence type="ECO:0000256" key="9">
    <source>
        <dbReference type="ARBA" id="ARBA00023136"/>
    </source>
</evidence>
<dbReference type="InterPro" id="IPR007705">
    <property type="entry name" value="Vesicle_trsprt_v-SNARE_N"/>
</dbReference>
<dbReference type="SUPFAM" id="SSF58038">
    <property type="entry name" value="SNARE fusion complex"/>
    <property type="match status" value="1"/>
</dbReference>
<evidence type="ECO:0000256" key="10">
    <source>
        <dbReference type="ARBA" id="ARBA00046280"/>
    </source>
</evidence>
<dbReference type="EMBL" id="GIIL01001255">
    <property type="protein sequence ID" value="NOV44981.1"/>
    <property type="molecule type" value="Transcribed_RNA"/>
</dbReference>
<dbReference type="InterPro" id="IPR027027">
    <property type="entry name" value="GOSR2/Membrin/Bos1"/>
</dbReference>
<accession>A0A6M2DIU6</accession>
<dbReference type="GO" id="GO:0006886">
    <property type="term" value="P:intracellular protein transport"/>
    <property type="evidence" value="ECO:0007669"/>
    <property type="project" value="InterPro"/>
</dbReference>
<feature type="domain" description="Vesicle transport v-SNARE N-terminal" evidence="17">
    <location>
        <begin position="1"/>
        <end position="91"/>
    </location>
</feature>
<keyword evidence="4 16" id="KW-0812">Transmembrane</keyword>
<keyword evidence="8 15" id="KW-0175">Coiled coil</keyword>
<evidence type="ECO:0000256" key="4">
    <source>
        <dbReference type="ARBA" id="ARBA00022692"/>
    </source>
</evidence>
<comment type="subunit">
    <text evidence="11">Interacts with distinct SNARE complexes that contain either STX5 or STX6. Interacts with NAPA and, to a lesser extent, with NAPG. Identified in a complex containing STX6, STX12, VAMP4 and VTI1A.</text>
</comment>
<dbReference type="PANTHER" id="PTHR21230:SF26">
    <property type="entry name" value="VESICLE TRANSPORT THROUGH INTERACTION WITH T-SNARES HOMOLOG 1A"/>
    <property type="match status" value="1"/>
</dbReference>
<evidence type="ECO:0000259" key="17">
    <source>
        <dbReference type="Pfam" id="PF05008"/>
    </source>
</evidence>
<dbReference type="FunFam" id="1.20.58.400:FF:000001">
    <property type="entry name" value="Vesicle transport through interaction with t-SNAREs homolog 1A"/>
    <property type="match status" value="1"/>
</dbReference>
<dbReference type="GO" id="GO:0016236">
    <property type="term" value="P:macroautophagy"/>
    <property type="evidence" value="ECO:0007669"/>
    <property type="project" value="TreeGrafter"/>
</dbReference>
<comment type="similarity">
    <text evidence="2">Belongs to the VTI1 family.</text>
</comment>
<evidence type="ECO:0000256" key="3">
    <source>
        <dbReference type="ARBA" id="ARBA00022448"/>
    </source>
</evidence>
<proteinExistence type="inferred from homology"/>
<evidence type="ECO:0000256" key="16">
    <source>
        <dbReference type="SAM" id="Phobius"/>
    </source>
</evidence>
<dbReference type="GO" id="GO:0000139">
    <property type="term" value="C:Golgi membrane"/>
    <property type="evidence" value="ECO:0007669"/>
    <property type="project" value="UniProtKB-SubCell"/>
</dbReference>
<dbReference type="InterPro" id="IPR010989">
    <property type="entry name" value="SNARE"/>
</dbReference>
<dbReference type="PIRSF" id="PIRSF028865">
    <property type="entry name" value="Membrin-2"/>
    <property type="match status" value="1"/>
</dbReference>
<evidence type="ECO:0000256" key="14">
    <source>
        <dbReference type="ARBA" id="ARBA00082368"/>
    </source>
</evidence>
<dbReference type="GO" id="GO:0006896">
    <property type="term" value="P:Golgi to vacuole transport"/>
    <property type="evidence" value="ECO:0007669"/>
    <property type="project" value="TreeGrafter"/>
</dbReference>
<dbReference type="InterPro" id="IPR038407">
    <property type="entry name" value="v-SNARE_N_sf"/>
</dbReference>
<dbReference type="Gene3D" id="1.20.5.110">
    <property type="match status" value="1"/>
</dbReference>
<keyword evidence="3" id="KW-0813">Transport</keyword>
<keyword evidence="5" id="KW-0653">Protein transport</keyword>
<dbReference type="GO" id="GO:0048280">
    <property type="term" value="P:vesicle fusion with Golgi apparatus"/>
    <property type="evidence" value="ECO:0007669"/>
    <property type="project" value="TreeGrafter"/>
</dbReference>
<evidence type="ECO:0000256" key="1">
    <source>
        <dbReference type="ARBA" id="ARBA00004194"/>
    </source>
</evidence>
<dbReference type="AlphaFoldDB" id="A0A6M2DIU6"/>
<evidence type="ECO:0000313" key="18">
    <source>
        <dbReference type="EMBL" id="NOV44981.1"/>
    </source>
</evidence>
<evidence type="ECO:0000256" key="8">
    <source>
        <dbReference type="ARBA" id="ARBA00023054"/>
    </source>
</evidence>
<dbReference type="GO" id="GO:0031902">
    <property type="term" value="C:late endosome membrane"/>
    <property type="evidence" value="ECO:0007669"/>
    <property type="project" value="TreeGrafter"/>
</dbReference>
<dbReference type="Pfam" id="PF05008">
    <property type="entry name" value="V-SNARE"/>
    <property type="match status" value="1"/>
</dbReference>
<keyword evidence="9 16" id="KW-0472">Membrane</keyword>
<dbReference type="GO" id="GO:0042147">
    <property type="term" value="P:retrograde transport, endosome to Golgi"/>
    <property type="evidence" value="ECO:0007669"/>
    <property type="project" value="TreeGrafter"/>
</dbReference>
<comment type="subcellular location">
    <subcellularLocation>
        <location evidence="10">Endomembrane system</location>
        <topology evidence="10">Single-pass type IV membrane protein</topology>
    </subcellularLocation>
    <subcellularLocation>
        <location evidence="1">Golgi apparatus membrane</location>
        <topology evidence="1">Single-pass membrane protein</topology>
    </subcellularLocation>
</comment>
<dbReference type="GO" id="GO:0031201">
    <property type="term" value="C:SNARE complex"/>
    <property type="evidence" value="ECO:0007669"/>
    <property type="project" value="TreeGrafter"/>
</dbReference>
<evidence type="ECO:0000256" key="15">
    <source>
        <dbReference type="SAM" id="Coils"/>
    </source>
</evidence>
<dbReference type="GO" id="GO:0005789">
    <property type="term" value="C:endoplasmic reticulum membrane"/>
    <property type="evidence" value="ECO:0007669"/>
    <property type="project" value="TreeGrafter"/>
</dbReference>
<dbReference type="GO" id="GO:0005829">
    <property type="term" value="C:cytosol"/>
    <property type="evidence" value="ECO:0007669"/>
    <property type="project" value="GOC"/>
</dbReference>
<reference evidence="18" key="1">
    <citation type="submission" date="2020-03" db="EMBL/GenBank/DDBJ databases">
        <title>Transcriptomic Profiling of the Digestive Tract of the Rat Flea, Xenopsylla cheopis, Following Blood Feeding and Infection with Yersinia pestis.</title>
        <authorList>
            <person name="Bland D.M."/>
            <person name="Martens C.A."/>
            <person name="Virtaneva K."/>
            <person name="Kanakabandi K."/>
            <person name="Long D."/>
            <person name="Rosenke R."/>
            <person name="Saturday G.A."/>
            <person name="Hoyt F.H."/>
            <person name="Bruno D.P."/>
            <person name="Ribeiro J.M.C."/>
            <person name="Hinnebusch J."/>
        </authorList>
    </citation>
    <scope>NUCLEOTIDE SEQUENCE</scope>
</reference>
<feature type="coiled-coil region" evidence="15">
    <location>
        <begin position="34"/>
        <end position="94"/>
    </location>
</feature>
<dbReference type="Pfam" id="PF12352">
    <property type="entry name" value="V-SNARE_C"/>
    <property type="match status" value="1"/>
</dbReference>
<keyword evidence="7" id="KW-0333">Golgi apparatus</keyword>
<dbReference type="SUPFAM" id="SSF47661">
    <property type="entry name" value="t-snare proteins"/>
    <property type="match status" value="1"/>
</dbReference>
<dbReference type="PANTHER" id="PTHR21230">
    <property type="entry name" value="VESICLE TRANSPORT V-SNARE PROTEIN VTI1-RELATED"/>
    <property type="match status" value="1"/>
</dbReference>
<protein>
    <recommendedName>
        <fullName evidence="12">Vesicle transport through interaction with t-SNAREs homolog 1A</fullName>
    </recommendedName>
    <alternativeName>
        <fullName evidence="14">Vesicle transport v-SNARE protein Vti1-like 2</fullName>
    </alternativeName>
    <alternativeName>
        <fullName evidence="13">Vti1-rp2</fullName>
    </alternativeName>
</protein>
<dbReference type="FunFam" id="1.20.5.110:FF:000078">
    <property type="entry name" value="Vesicle transport through interaction with t-SNAREs 1A"/>
    <property type="match status" value="1"/>
</dbReference>
<keyword evidence="6 16" id="KW-1133">Transmembrane helix</keyword>
<evidence type="ECO:0000256" key="2">
    <source>
        <dbReference type="ARBA" id="ARBA00006108"/>
    </source>
</evidence>
<dbReference type="GO" id="GO:0006891">
    <property type="term" value="P:intra-Golgi vesicle-mediated transport"/>
    <property type="evidence" value="ECO:0007669"/>
    <property type="project" value="TreeGrafter"/>
</dbReference>
<organism evidence="18">
    <name type="scientific">Xenopsylla cheopis</name>
    <name type="common">Oriental rat flea</name>
    <name type="synonym">Pulex cheopis</name>
    <dbReference type="NCBI Taxonomy" id="163159"/>
    <lineage>
        <taxon>Eukaryota</taxon>
        <taxon>Metazoa</taxon>
        <taxon>Ecdysozoa</taxon>
        <taxon>Arthropoda</taxon>
        <taxon>Hexapoda</taxon>
        <taxon>Insecta</taxon>
        <taxon>Pterygota</taxon>
        <taxon>Neoptera</taxon>
        <taxon>Endopterygota</taxon>
        <taxon>Siphonaptera</taxon>
        <taxon>Pulicidae</taxon>
        <taxon>Xenopsyllinae</taxon>
        <taxon>Xenopsylla</taxon>
    </lineage>
</organism>
<dbReference type="GO" id="GO:0005484">
    <property type="term" value="F:SNAP receptor activity"/>
    <property type="evidence" value="ECO:0007669"/>
    <property type="project" value="InterPro"/>
</dbReference>
<dbReference type="Gene3D" id="1.20.58.400">
    <property type="entry name" value="t-snare proteins"/>
    <property type="match status" value="1"/>
</dbReference>
<dbReference type="GO" id="GO:0000149">
    <property type="term" value="F:SNARE binding"/>
    <property type="evidence" value="ECO:0007669"/>
    <property type="project" value="TreeGrafter"/>
</dbReference>
<evidence type="ECO:0000256" key="5">
    <source>
        <dbReference type="ARBA" id="ARBA00022927"/>
    </source>
</evidence>
<evidence type="ECO:0000256" key="11">
    <source>
        <dbReference type="ARBA" id="ARBA00065755"/>
    </source>
</evidence>
<evidence type="ECO:0000256" key="7">
    <source>
        <dbReference type="ARBA" id="ARBA00023034"/>
    </source>
</evidence>
<feature type="transmembrane region" description="Helical" evidence="16">
    <location>
        <begin position="193"/>
        <end position="214"/>
    </location>
</feature>
<evidence type="ECO:0000256" key="6">
    <source>
        <dbReference type="ARBA" id="ARBA00022989"/>
    </source>
</evidence>
<dbReference type="GO" id="GO:0012507">
    <property type="term" value="C:ER to Golgi transport vesicle membrane"/>
    <property type="evidence" value="ECO:0007669"/>
    <property type="project" value="TreeGrafter"/>
</dbReference>
<evidence type="ECO:0000256" key="13">
    <source>
        <dbReference type="ARBA" id="ARBA00081711"/>
    </source>
</evidence>
<evidence type="ECO:0000256" key="12">
    <source>
        <dbReference type="ARBA" id="ARBA00071612"/>
    </source>
</evidence>
<sequence length="215" mass="24825">MSNLIENYDQQYAVLTADITADIGRLRLAGKDERKNLLIEIDKHVTEAHELLEQIELEIHEADSSSRPYLRSRLNCYRAELKRLQQEISNAKSVSRNDYDYVEDFSDVSITQDQKRRLLDNSECIERAGRYLNDGYRIALETEAIGVQVLQDLHEQKETIRGARSKLRETDAELGLSNKILRGMVIRSIQHKIILAVITIIFIIVICLGIYFSFK</sequence>
<name>A0A6M2DIU6_XENCH</name>